<evidence type="ECO:0000313" key="3">
    <source>
        <dbReference type="Proteomes" id="UP000822688"/>
    </source>
</evidence>
<accession>A0A8T0IKD3</accession>
<name>A0A8T0IKD3_CERPU</name>
<dbReference type="EMBL" id="CM026423">
    <property type="protein sequence ID" value="KAG0584240.1"/>
    <property type="molecule type" value="Genomic_DNA"/>
</dbReference>
<protein>
    <submittedName>
        <fullName evidence="2">Uncharacterized protein</fullName>
    </submittedName>
</protein>
<feature type="compositionally biased region" description="Gly residues" evidence="1">
    <location>
        <begin position="87"/>
        <end position="99"/>
    </location>
</feature>
<evidence type="ECO:0000256" key="1">
    <source>
        <dbReference type="SAM" id="MobiDB-lite"/>
    </source>
</evidence>
<comment type="caution">
    <text evidence="2">The sequence shown here is derived from an EMBL/GenBank/DDBJ whole genome shotgun (WGS) entry which is preliminary data.</text>
</comment>
<organism evidence="2 3">
    <name type="scientific">Ceratodon purpureus</name>
    <name type="common">Fire moss</name>
    <name type="synonym">Dicranum purpureum</name>
    <dbReference type="NCBI Taxonomy" id="3225"/>
    <lineage>
        <taxon>Eukaryota</taxon>
        <taxon>Viridiplantae</taxon>
        <taxon>Streptophyta</taxon>
        <taxon>Embryophyta</taxon>
        <taxon>Bryophyta</taxon>
        <taxon>Bryophytina</taxon>
        <taxon>Bryopsida</taxon>
        <taxon>Dicranidae</taxon>
        <taxon>Pseudoditrichales</taxon>
        <taxon>Ditrichaceae</taxon>
        <taxon>Ceratodon</taxon>
    </lineage>
</organism>
<gene>
    <name evidence="2" type="ORF">KC19_3G195500</name>
</gene>
<feature type="compositionally biased region" description="Basic and acidic residues" evidence="1">
    <location>
        <begin position="1"/>
        <end position="22"/>
    </location>
</feature>
<dbReference type="AlphaFoldDB" id="A0A8T0IKD3"/>
<feature type="region of interest" description="Disordered" evidence="1">
    <location>
        <begin position="1"/>
        <end position="99"/>
    </location>
</feature>
<sequence length="99" mass="10199">MSAREGTRERRRRRGEEGEATGRELQMAMGRGRAIGRHRIPSKRECGARSGAGRYGGCVANEGGGGGDGGDGGERGLQAQGERRGQGRGCDGGAGIVLS</sequence>
<reference evidence="2" key="1">
    <citation type="submission" date="2020-06" db="EMBL/GenBank/DDBJ databases">
        <title>WGS assembly of Ceratodon purpureus strain R40.</title>
        <authorList>
            <person name="Carey S.B."/>
            <person name="Jenkins J."/>
            <person name="Shu S."/>
            <person name="Lovell J.T."/>
            <person name="Sreedasyam A."/>
            <person name="Maumus F."/>
            <person name="Tiley G.P."/>
            <person name="Fernandez-Pozo N."/>
            <person name="Barry K."/>
            <person name="Chen C."/>
            <person name="Wang M."/>
            <person name="Lipzen A."/>
            <person name="Daum C."/>
            <person name="Saski C.A."/>
            <person name="Payton A.C."/>
            <person name="Mcbreen J.C."/>
            <person name="Conrad R.E."/>
            <person name="Kollar L.M."/>
            <person name="Olsson S."/>
            <person name="Huttunen S."/>
            <person name="Landis J.B."/>
            <person name="Wickett N.J."/>
            <person name="Johnson M.G."/>
            <person name="Rensing S.A."/>
            <person name="Grimwood J."/>
            <person name="Schmutz J."/>
            <person name="Mcdaniel S.F."/>
        </authorList>
    </citation>
    <scope>NUCLEOTIDE SEQUENCE</scope>
    <source>
        <strain evidence="2">R40</strain>
    </source>
</reference>
<dbReference type="Proteomes" id="UP000822688">
    <property type="component" value="Chromosome 3"/>
</dbReference>
<proteinExistence type="predicted"/>
<evidence type="ECO:0000313" key="2">
    <source>
        <dbReference type="EMBL" id="KAG0584240.1"/>
    </source>
</evidence>
<keyword evidence="3" id="KW-1185">Reference proteome</keyword>